<dbReference type="RefSeq" id="WP_079491545.1">
    <property type="nucleotide sequence ID" value="NZ_FUZT01000005.1"/>
</dbReference>
<dbReference type="EMBL" id="FUZT01000008">
    <property type="protein sequence ID" value="SKC80208.1"/>
    <property type="molecule type" value="Genomic_DNA"/>
</dbReference>
<dbReference type="EMBL" id="FUZT01000005">
    <property type="protein sequence ID" value="SKC68398.1"/>
    <property type="molecule type" value="Genomic_DNA"/>
</dbReference>
<keyword evidence="4" id="KW-1185">Reference proteome</keyword>
<organism evidence="2 4">
    <name type="scientific">Maledivibacter halophilus</name>
    <dbReference type="NCBI Taxonomy" id="36842"/>
    <lineage>
        <taxon>Bacteria</taxon>
        <taxon>Bacillati</taxon>
        <taxon>Bacillota</taxon>
        <taxon>Clostridia</taxon>
        <taxon>Peptostreptococcales</taxon>
        <taxon>Caminicellaceae</taxon>
        <taxon>Maledivibacter</taxon>
    </lineage>
</organism>
<proteinExistence type="predicted"/>
<dbReference type="OrthoDB" id="378710at2"/>
<protein>
    <submittedName>
        <fullName evidence="2">Phage uncharacterized protein (Putative large terminase), C-terminal domain-containing protein</fullName>
    </submittedName>
</protein>
<dbReference type="InterPro" id="IPR006517">
    <property type="entry name" value="Phage_terminase_lsu-like_C"/>
</dbReference>
<dbReference type="NCBIfam" id="TIGR01630">
    <property type="entry name" value="psiM2_ORF9"/>
    <property type="match status" value="1"/>
</dbReference>
<name>A0A1T5L6I8_9FIRM</name>
<evidence type="ECO:0000313" key="3">
    <source>
        <dbReference type="EMBL" id="SKC80208.1"/>
    </source>
</evidence>
<accession>A0A1T5L6I8</accession>
<dbReference type="Gene3D" id="3.40.50.300">
    <property type="entry name" value="P-loop containing nucleotide triphosphate hydrolases"/>
    <property type="match status" value="1"/>
</dbReference>
<evidence type="ECO:0000313" key="1">
    <source>
        <dbReference type="EMBL" id="SKC68398.1"/>
    </source>
</evidence>
<dbReference type="EMBL" id="FUZT01000006">
    <property type="protein sequence ID" value="SKC71686.1"/>
    <property type="molecule type" value="Genomic_DNA"/>
</dbReference>
<evidence type="ECO:0000313" key="2">
    <source>
        <dbReference type="EMBL" id="SKC71686.1"/>
    </source>
</evidence>
<dbReference type="InterPro" id="IPR027417">
    <property type="entry name" value="P-loop_NTPase"/>
</dbReference>
<evidence type="ECO:0000313" key="4">
    <source>
        <dbReference type="Proteomes" id="UP000190285"/>
    </source>
</evidence>
<dbReference type="STRING" id="36842.SAMN02194393_02145"/>
<dbReference type="Proteomes" id="UP000190285">
    <property type="component" value="Unassembled WGS sequence"/>
</dbReference>
<gene>
    <name evidence="1" type="ORF">SAMN02194393_02145</name>
    <name evidence="2" type="ORF">SAMN02194393_02507</name>
    <name evidence="3" type="ORF">SAMN02194393_03456</name>
</gene>
<dbReference type="AlphaFoldDB" id="A0A1T5L6I8"/>
<sequence length="588" mass="68639">MINIDDYIRKLDIEENIEAINFEEDQRKLFLEYTVINDSFRDYRQKLLRAYQRGEPLEGKDGLRKKLGAIDLEYFGRAYLSHYFTRTCPKFHRELNDIWLTGVLKKNNPLSTKSKKKISRAKGCKHGIAAPRGHAKSTTFTFKNSIHAILYEYKHYIIILSDSSEQAEGFLGDIKIELEENPLILEDFGNLKGKKWTDSHFKTKTNIKVEAIGSGKKIRGRKNRNWRPDLIILDDIENDENVNTPEQRRKLANWYYKAVSKAGDTYTDIVYIGTLLHYDSLLAKVLENPEYECIKYKGVLSFAKNQSLWDEWEKIYVNLENPNRKKDAKQFFKANKEEMLEGVQVLWEEKLSYYDLMIMKISEGEASFNSEIQNEPIDPDNKIFNDEWFDYYNEVEIDFSDKDFIIVGCIDPSLGKNKRSDTSAIIAIAKNIRTGYMYVFEASIEKRHPDVIISDAIESQKRYKRDFGKGYTKFGVETNQFQHFFKDVLAKESAKSGEYFPIEEIQSVSNKDMRIRSIQPYIKNKYVKFNPRLKTLLKQLKEYPMGANDDGPDGLEMCIKLAEKISGITKTDYKTVIKRALRFKKGAY</sequence>
<reference evidence="2 4" key="1">
    <citation type="submission" date="2017-02" db="EMBL/GenBank/DDBJ databases">
        <authorList>
            <person name="Peterson S.W."/>
        </authorList>
    </citation>
    <scope>NUCLEOTIDE SEQUENCE [LARGE SCALE GENOMIC DNA]</scope>
    <source>
        <strain evidence="2 4">M1</strain>
    </source>
</reference>